<reference evidence="1 2" key="1">
    <citation type="submission" date="2021-07" db="EMBL/GenBank/DDBJ databases">
        <title>Karlodiniumbacter phycospheric gen. nov., sp. nov., a phycosphere bacterium isolated from karlodinium veneficum.</title>
        <authorList>
            <person name="Peng Y."/>
            <person name="Jiang L."/>
            <person name="Lee J."/>
        </authorList>
    </citation>
    <scope>NUCLEOTIDE SEQUENCE</scope>
    <source>
        <strain evidence="1 2">N5</strain>
    </source>
</reference>
<dbReference type="EMBL" id="CP078073">
    <property type="protein sequence ID" value="QXL87624.1"/>
    <property type="molecule type" value="Genomic_DNA"/>
</dbReference>
<dbReference type="AlphaFoldDB" id="A0A975YFQ5"/>
<evidence type="ECO:0000313" key="2">
    <source>
        <dbReference type="Proteomes" id="UP000693972"/>
    </source>
</evidence>
<dbReference type="EMBL" id="JAIMBW010000001">
    <property type="protein sequence ID" value="MBY4895015.1"/>
    <property type="molecule type" value="Genomic_DNA"/>
</dbReference>
<protein>
    <submittedName>
        <fullName evidence="1">Uncharacterized protein</fullName>
    </submittedName>
</protein>
<keyword evidence="2" id="KW-1185">Reference proteome</keyword>
<organism evidence="1">
    <name type="scientific">Gymnodinialimonas phycosphaerae</name>
    <dbReference type="NCBI Taxonomy" id="2841589"/>
    <lineage>
        <taxon>Bacteria</taxon>
        <taxon>Pseudomonadati</taxon>
        <taxon>Pseudomonadota</taxon>
        <taxon>Alphaproteobacteria</taxon>
        <taxon>Rhodobacterales</taxon>
        <taxon>Paracoccaceae</taxon>
        <taxon>Gymnodinialimonas</taxon>
    </lineage>
</organism>
<evidence type="ECO:0000313" key="1">
    <source>
        <dbReference type="EMBL" id="QXL87624.1"/>
    </source>
</evidence>
<name>A0A975YFQ5_9RHOB</name>
<proteinExistence type="predicted"/>
<gene>
    <name evidence="1" type="ORF">KUL25_19830</name>
</gene>
<dbReference type="RefSeq" id="WP_257894490.1">
    <property type="nucleotide sequence ID" value="NZ_JAIMBW010000001.1"/>
</dbReference>
<sequence>MWISVPGTSASVVQAPAGEAVILEPPSSGPLITGTSGPGVVLTAPEPAALIAPPVVPETRPVPRPRERVAVGEVDPAAVATETPVAVVTETTVVSAEVPTPPAPAMPAPETRPLPRPETAMTAALAEALAAQIAAEAQAIMVAAPRTLPLVAEIAPYDALAPAHPQIPPQMTLEIVPEAAVRGPAPVRVLTPPSVAPMLTMAFAPVARAEAPAPMSAVMLPVQGPATRPVVQPVAFIMPPLESSPILPRLHPSGPAAQDAVAQLASARTAPLSAVLLPSPAGQAAPVLRLARTAPPARDPFPFSALPPSELPVGPESLTRAIQPPPPFVEANAAVLAGQPSVIPVRMPAIVPSATPSFDVPVADPDAAVELPAPDPGAVARMVDDVTICWRLAEMGMEAQWARLSVDVALDETNMPSAESIRLTGFARVLSGAAEEAYRAAHAALMGCAAATPAAPATTSTTLVFDRSGVRLQ</sequence>
<accession>A0A975YFQ5</accession>
<dbReference type="Proteomes" id="UP000693972">
    <property type="component" value="Unassembled WGS sequence"/>
</dbReference>